<gene>
    <name evidence="20" type="ORF">CAPTEDRAFT_153297</name>
</gene>
<dbReference type="GO" id="GO:0006367">
    <property type="term" value="P:transcription initiation at RNA polymerase II promoter"/>
    <property type="evidence" value="ECO:0007669"/>
    <property type="project" value="InterPro"/>
</dbReference>
<comment type="similarity">
    <text evidence="2">Belongs to the helicase family. RAD25/XPB subfamily.</text>
</comment>
<dbReference type="SMART" id="SM00487">
    <property type="entry name" value="DEXDc"/>
    <property type="match status" value="1"/>
</dbReference>
<comment type="subcellular location">
    <subcellularLocation>
        <location evidence="1">Nucleus</location>
    </subcellularLocation>
</comment>
<dbReference type="GO" id="GO:0016787">
    <property type="term" value="F:hydrolase activity"/>
    <property type="evidence" value="ECO:0007669"/>
    <property type="project" value="UniProtKB-KW"/>
</dbReference>
<dbReference type="InterPro" id="IPR001161">
    <property type="entry name" value="XPB/Ssl2"/>
</dbReference>
<dbReference type="PANTHER" id="PTHR11274">
    <property type="entry name" value="RAD25/XP-B DNA REPAIR HELICASE"/>
    <property type="match status" value="1"/>
</dbReference>
<dbReference type="GO" id="GO:0005675">
    <property type="term" value="C:transcription factor TFIIH holo complex"/>
    <property type="evidence" value="ECO:0007669"/>
    <property type="project" value="TreeGrafter"/>
</dbReference>
<dbReference type="Proteomes" id="UP000014760">
    <property type="component" value="Unassembled WGS sequence"/>
</dbReference>
<dbReference type="SUPFAM" id="SSF52540">
    <property type="entry name" value="P-loop containing nucleoside triphosphate hydrolases"/>
    <property type="match status" value="2"/>
</dbReference>
<dbReference type="CDD" id="cd18029">
    <property type="entry name" value="DEXHc_XPB"/>
    <property type="match status" value="1"/>
</dbReference>
<dbReference type="Gene3D" id="3.40.50.300">
    <property type="entry name" value="P-loop containing nucleotide triphosphate hydrolases"/>
    <property type="match status" value="2"/>
</dbReference>
<keyword evidence="6" id="KW-0347">Helicase</keyword>
<dbReference type="FunCoup" id="R7VGS7">
    <property type="interactions" value="2081"/>
</dbReference>
<protein>
    <recommendedName>
        <fullName evidence="14">General transcription and DNA repair factor IIH helicase/translocase subunit XPB</fullName>
        <ecNumber evidence="13">5.6.2.4</ecNumber>
    </recommendedName>
    <alternativeName>
        <fullName evidence="15">DNA 3'-5' helicase/translocase XPB</fullName>
    </alternativeName>
</protein>
<dbReference type="HOGENOM" id="CLU_008213_0_0_1"/>
<evidence type="ECO:0000256" key="7">
    <source>
        <dbReference type="ARBA" id="ARBA00022840"/>
    </source>
</evidence>
<keyword evidence="10" id="KW-0413">Isomerase</keyword>
<proteinExistence type="inferred from homology"/>
<reference evidence="21" key="3">
    <citation type="submission" date="2015-06" db="UniProtKB">
        <authorList>
            <consortium name="EnsemblMetazoa"/>
        </authorList>
    </citation>
    <scope>IDENTIFICATION</scope>
</reference>
<evidence type="ECO:0000256" key="12">
    <source>
        <dbReference type="ARBA" id="ARBA00034617"/>
    </source>
</evidence>
<dbReference type="GO" id="GO:0097550">
    <property type="term" value="C:transcription preinitiation complex"/>
    <property type="evidence" value="ECO:0007669"/>
    <property type="project" value="TreeGrafter"/>
</dbReference>
<dbReference type="GO" id="GO:0003677">
    <property type="term" value="F:DNA binding"/>
    <property type="evidence" value="ECO:0007669"/>
    <property type="project" value="UniProtKB-KW"/>
</dbReference>
<dbReference type="EMBL" id="KB292298">
    <property type="protein sequence ID" value="ELU17809.1"/>
    <property type="molecule type" value="Genomic_DNA"/>
</dbReference>
<evidence type="ECO:0000256" key="2">
    <source>
        <dbReference type="ARBA" id="ARBA00006637"/>
    </source>
</evidence>
<evidence type="ECO:0000256" key="11">
    <source>
        <dbReference type="ARBA" id="ARBA00023242"/>
    </source>
</evidence>
<name>R7VGS7_CAPTE</name>
<dbReference type="EnsemblMetazoa" id="CapteT153297">
    <property type="protein sequence ID" value="CapteP153297"/>
    <property type="gene ID" value="CapteG153297"/>
</dbReference>
<evidence type="ECO:0000259" key="19">
    <source>
        <dbReference type="PROSITE" id="PS51194"/>
    </source>
</evidence>
<dbReference type="PROSITE" id="PS51192">
    <property type="entry name" value="HELICASE_ATP_BIND_1"/>
    <property type="match status" value="1"/>
</dbReference>
<dbReference type="SMART" id="SM00490">
    <property type="entry name" value="HELICc"/>
    <property type="match status" value="1"/>
</dbReference>
<dbReference type="STRING" id="283909.R7VGS7"/>
<feature type="region of interest" description="Disordered" evidence="17">
    <location>
        <begin position="682"/>
        <end position="708"/>
    </location>
</feature>
<evidence type="ECO:0000256" key="13">
    <source>
        <dbReference type="ARBA" id="ARBA00034808"/>
    </source>
</evidence>
<evidence type="ECO:0000313" key="21">
    <source>
        <dbReference type="EnsemblMetazoa" id="CapteP153297"/>
    </source>
</evidence>
<evidence type="ECO:0000313" key="22">
    <source>
        <dbReference type="Proteomes" id="UP000014760"/>
    </source>
</evidence>
<dbReference type="GO" id="GO:0005524">
    <property type="term" value="F:ATP binding"/>
    <property type="evidence" value="ECO:0007669"/>
    <property type="project" value="UniProtKB-KW"/>
</dbReference>
<comment type="catalytic activity">
    <reaction evidence="16">
        <text>ATP + H2O = ADP + phosphate + H(+)</text>
        <dbReference type="Rhea" id="RHEA:13065"/>
        <dbReference type="ChEBI" id="CHEBI:15377"/>
        <dbReference type="ChEBI" id="CHEBI:15378"/>
        <dbReference type="ChEBI" id="CHEBI:30616"/>
        <dbReference type="ChEBI" id="CHEBI:43474"/>
        <dbReference type="ChEBI" id="CHEBI:456216"/>
        <dbReference type="EC" id="5.6.2.4"/>
    </reaction>
</comment>
<dbReference type="PRINTS" id="PR00851">
    <property type="entry name" value="XRODRMPGMNTB"/>
</dbReference>
<dbReference type="InterPro" id="IPR032830">
    <property type="entry name" value="XPB/Ssl2_N"/>
</dbReference>
<dbReference type="Pfam" id="PF04851">
    <property type="entry name" value="ResIII"/>
    <property type="match status" value="1"/>
</dbReference>
<dbReference type="InterPro" id="IPR001650">
    <property type="entry name" value="Helicase_C-like"/>
</dbReference>
<reference evidence="20 22" key="2">
    <citation type="journal article" date="2013" name="Nature">
        <title>Insights into bilaterian evolution from three spiralian genomes.</title>
        <authorList>
            <person name="Simakov O."/>
            <person name="Marletaz F."/>
            <person name="Cho S.J."/>
            <person name="Edsinger-Gonzales E."/>
            <person name="Havlak P."/>
            <person name="Hellsten U."/>
            <person name="Kuo D.H."/>
            <person name="Larsson T."/>
            <person name="Lv J."/>
            <person name="Arendt D."/>
            <person name="Savage R."/>
            <person name="Osoegawa K."/>
            <person name="de Jong P."/>
            <person name="Grimwood J."/>
            <person name="Chapman J.A."/>
            <person name="Shapiro H."/>
            <person name="Aerts A."/>
            <person name="Otillar R.P."/>
            <person name="Terry A.Y."/>
            <person name="Boore J.L."/>
            <person name="Grigoriev I.V."/>
            <person name="Lindberg D.R."/>
            <person name="Seaver E.C."/>
            <person name="Weisblat D.A."/>
            <person name="Putnam N.H."/>
            <person name="Rokhsar D.S."/>
        </authorList>
    </citation>
    <scope>NUCLEOTIDE SEQUENCE</scope>
    <source>
        <strain evidence="20 22">I ESC-2004</strain>
    </source>
</reference>
<dbReference type="FunFam" id="3.40.50.300:FF:000077">
    <property type="entry name" value="Probable DNA repair helicase RAD25"/>
    <property type="match status" value="1"/>
</dbReference>
<dbReference type="Pfam" id="PF16203">
    <property type="entry name" value="ERCC3_RAD25_C"/>
    <property type="match status" value="1"/>
</dbReference>
<keyword evidence="3" id="KW-0547">Nucleotide-binding</keyword>
<reference evidence="22" key="1">
    <citation type="submission" date="2012-12" db="EMBL/GenBank/DDBJ databases">
        <authorList>
            <person name="Hellsten U."/>
            <person name="Grimwood J."/>
            <person name="Chapman J.A."/>
            <person name="Shapiro H."/>
            <person name="Aerts A."/>
            <person name="Otillar R.P."/>
            <person name="Terry A.Y."/>
            <person name="Boore J.L."/>
            <person name="Simakov O."/>
            <person name="Marletaz F."/>
            <person name="Cho S.-J."/>
            <person name="Edsinger-Gonzales E."/>
            <person name="Havlak P."/>
            <person name="Kuo D.-H."/>
            <person name="Larsson T."/>
            <person name="Lv J."/>
            <person name="Arendt D."/>
            <person name="Savage R."/>
            <person name="Osoegawa K."/>
            <person name="de Jong P."/>
            <person name="Lindberg D.R."/>
            <person name="Seaver E.C."/>
            <person name="Weisblat D.A."/>
            <person name="Putnam N.H."/>
            <person name="Grigoriev I.V."/>
            <person name="Rokhsar D.S."/>
        </authorList>
    </citation>
    <scope>NUCLEOTIDE SEQUENCE</scope>
    <source>
        <strain evidence="22">I ESC-2004</strain>
    </source>
</reference>
<dbReference type="OrthoDB" id="10262986at2759"/>
<evidence type="ECO:0000256" key="8">
    <source>
        <dbReference type="ARBA" id="ARBA00023125"/>
    </source>
</evidence>
<evidence type="ECO:0000256" key="9">
    <source>
        <dbReference type="ARBA" id="ARBA00023204"/>
    </source>
</evidence>
<keyword evidence="8" id="KW-0238">DNA-binding</keyword>
<dbReference type="InterPro" id="IPR006935">
    <property type="entry name" value="Helicase/UvrB_N"/>
</dbReference>
<accession>R7VGS7</accession>
<dbReference type="PROSITE" id="PS51194">
    <property type="entry name" value="HELICASE_CTER"/>
    <property type="match status" value="1"/>
</dbReference>
<keyword evidence="9" id="KW-0234">DNA repair</keyword>
<organism evidence="20">
    <name type="scientific">Capitella teleta</name>
    <name type="common">Polychaete worm</name>
    <dbReference type="NCBI Taxonomy" id="283909"/>
    <lineage>
        <taxon>Eukaryota</taxon>
        <taxon>Metazoa</taxon>
        <taxon>Spiralia</taxon>
        <taxon>Lophotrochozoa</taxon>
        <taxon>Annelida</taxon>
        <taxon>Polychaeta</taxon>
        <taxon>Sedentaria</taxon>
        <taxon>Scolecida</taxon>
        <taxon>Capitellidae</taxon>
        <taxon>Capitella</taxon>
    </lineage>
</organism>
<evidence type="ECO:0000256" key="5">
    <source>
        <dbReference type="ARBA" id="ARBA00022801"/>
    </source>
</evidence>
<evidence type="ECO:0000256" key="1">
    <source>
        <dbReference type="ARBA" id="ARBA00004123"/>
    </source>
</evidence>
<evidence type="ECO:0000256" key="4">
    <source>
        <dbReference type="ARBA" id="ARBA00022763"/>
    </source>
</evidence>
<feature type="domain" description="Helicase C-terminal" evidence="19">
    <location>
        <begin position="502"/>
        <end position="662"/>
    </location>
</feature>
<evidence type="ECO:0000256" key="3">
    <source>
        <dbReference type="ARBA" id="ARBA00022741"/>
    </source>
</evidence>
<dbReference type="Pfam" id="PF13625">
    <property type="entry name" value="Helicase_C_3"/>
    <property type="match status" value="1"/>
</dbReference>
<dbReference type="GO" id="GO:0043138">
    <property type="term" value="F:3'-5' DNA helicase activity"/>
    <property type="evidence" value="ECO:0007669"/>
    <property type="project" value="UniProtKB-EC"/>
</dbReference>
<dbReference type="InterPro" id="IPR050615">
    <property type="entry name" value="ATP-dep_DNA_Helicase"/>
</dbReference>
<evidence type="ECO:0000256" key="6">
    <source>
        <dbReference type="ARBA" id="ARBA00022806"/>
    </source>
</evidence>
<dbReference type="FunFam" id="3.40.50.300:FF:000117">
    <property type="entry name" value="Putative DNA repair helicase rad25"/>
    <property type="match status" value="1"/>
</dbReference>
<dbReference type="GO" id="GO:0006289">
    <property type="term" value="P:nucleotide-excision repair"/>
    <property type="evidence" value="ECO:0007669"/>
    <property type="project" value="InterPro"/>
</dbReference>
<keyword evidence="5" id="KW-0378">Hydrolase</keyword>
<dbReference type="AlphaFoldDB" id="R7VGS7"/>
<keyword evidence="7" id="KW-0067">ATP-binding</keyword>
<evidence type="ECO:0000256" key="15">
    <source>
        <dbReference type="ARBA" id="ARBA00044810"/>
    </source>
</evidence>
<dbReference type="PANTHER" id="PTHR11274:SF0">
    <property type="entry name" value="GENERAL TRANSCRIPTION AND DNA REPAIR FACTOR IIH HELICASE SUBUNIT XPB"/>
    <property type="match status" value="1"/>
</dbReference>
<evidence type="ECO:0000256" key="17">
    <source>
        <dbReference type="SAM" id="MobiDB-lite"/>
    </source>
</evidence>
<comment type="catalytic activity">
    <reaction evidence="12">
        <text>Couples ATP hydrolysis with the unwinding of duplex DNA by translocating in the 3'-5' direction.</text>
        <dbReference type="EC" id="5.6.2.4"/>
    </reaction>
</comment>
<dbReference type="NCBIfam" id="TIGR00603">
    <property type="entry name" value="rad25"/>
    <property type="match status" value="1"/>
</dbReference>
<keyword evidence="4" id="KW-0227">DNA damage</keyword>
<feature type="domain" description="Helicase ATP-binding" evidence="18">
    <location>
        <begin position="287"/>
        <end position="448"/>
    </location>
</feature>
<dbReference type="EMBL" id="AMQN01003940">
    <property type="status" value="NOT_ANNOTATED_CDS"/>
    <property type="molecule type" value="Genomic_DNA"/>
</dbReference>
<dbReference type="InterPro" id="IPR032438">
    <property type="entry name" value="ERCC3_RAD25_C"/>
</dbReference>
<sequence length="739" mass="84453">MAEGQGAPDDEFGGKDLRSMLSLKADHVVRPLWVTPDGHIFLESFSPVYKHAHDFLIAIAEPVCRPEHIQEYKLTAYSLYAAVSVGLETKDIIEYLRRLSKTSVPEGIEEFIKLCTLSYGKLKLVLKFNRYFIESQFPEVLQKLLKDPVIQQCRLRRDAEAEGEEVTEGQMTSKQALQLTAANQKANETQNGEGTSTEQKENPVPDDIFDFYEKMDKEDEEETELKTVSCEINQEHLETLQKRCIELDYPLLAEYDFKNDSINPNVNMDLKPSTVLRPYQEKSLRKMFGNGRARSGIIVLPCGAGKTLVGVTAACTVKKRCMVLCTSGVAVEQWRSQFKMWSTCDDSLICRFTSDAKDKPMGCSICISTYSMISHTMKRSWEAERVMEWMQQQEWGLMILDEVQFIPAKMFRRVLSSVQAHCKLGLTATLVREDDKITDLNFLIGPKLYEANWLELQANGFIAKVQCAEVWCPMSPEFYREYLNTKTRKRMLLYVANPNKFRACQFLIRFHERRNDKIIVFSDNVFALKSYAIKLNKPYLYGPTSQSERIHILQNFQHNPKVNTIFVSKVADNSFDLPEANVLIQISSHGGSRRQEAQRLGRILRAKKGAVAEEYNAFFYSLVSQDTMEMHYATKRQRFLVNQGYSYKVITKLAGMDEEDLEFSTKEDQAAMLQKVLAATDTDADEEKGLEAGSGKSMVHRRPGSMSSMSGADDAVYMEFQARKHSNAASHPLFKKFRR</sequence>
<evidence type="ECO:0000256" key="10">
    <source>
        <dbReference type="ARBA" id="ARBA00023235"/>
    </source>
</evidence>
<evidence type="ECO:0000313" key="20">
    <source>
        <dbReference type="EMBL" id="ELU17809.1"/>
    </source>
</evidence>
<feature type="compositionally biased region" description="Polar residues" evidence="17">
    <location>
        <begin position="181"/>
        <end position="197"/>
    </location>
</feature>
<dbReference type="InterPro" id="IPR014001">
    <property type="entry name" value="Helicase_ATP-bd"/>
</dbReference>
<keyword evidence="22" id="KW-1185">Reference proteome</keyword>
<keyword evidence="11" id="KW-0539">Nucleus</keyword>
<dbReference type="InterPro" id="IPR027417">
    <property type="entry name" value="P-loop_NTPase"/>
</dbReference>
<evidence type="ECO:0000256" key="16">
    <source>
        <dbReference type="ARBA" id="ARBA00048988"/>
    </source>
</evidence>
<dbReference type="GO" id="GO:0000112">
    <property type="term" value="C:nucleotide-excision repair factor 3 complex"/>
    <property type="evidence" value="ECO:0007669"/>
    <property type="project" value="TreeGrafter"/>
</dbReference>
<feature type="region of interest" description="Disordered" evidence="17">
    <location>
        <begin position="181"/>
        <end position="206"/>
    </location>
</feature>
<dbReference type="OMA" id="RCQEIDY"/>
<dbReference type="CDD" id="cd18789">
    <property type="entry name" value="SF2_C_XPB"/>
    <property type="match status" value="1"/>
</dbReference>
<evidence type="ECO:0000259" key="18">
    <source>
        <dbReference type="PROSITE" id="PS51192"/>
    </source>
</evidence>
<evidence type="ECO:0000256" key="14">
    <source>
        <dbReference type="ARBA" id="ARBA00044799"/>
    </source>
</evidence>
<dbReference type="EC" id="5.6.2.4" evidence="13"/>